<dbReference type="InterPro" id="IPR036465">
    <property type="entry name" value="vWFA_dom_sf"/>
</dbReference>
<feature type="domain" description="Sec23/Sec24 trunk" evidence="11">
    <location>
        <begin position="167"/>
        <end position="409"/>
    </location>
</feature>
<dbReference type="Proteomes" id="UP001151752">
    <property type="component" value="Chromosome 8"/>
</dbReference>
<dbReference type="GO" id="GO:0005789">
    <property type="term" value="C:endoplasmic reticulum membrane"/>
    <property type="evidence" value="ECO:0007669"/>
    <property type="project" value="UniProtKB-SubCell"/>
</dbReference>
<keyword evidence="7 9" id="KW-0472">Membrane</keyword>
<keyword evidence="5 9" id="KW-0931">ER-Golgi transport</keyword>
<comment type="subcellular location">
    <subcellularLocation>
        <location evidence="9">Cytoplasmic vesicle</location>
        <location evidence="9">COPII-coated vesicle membrane</location>
        <topology evidence="9">Peripheral membrane protein</topology>
        <orientation evidence="9">Cytoplasmic side</orientation>
    </subcellularLocation>
    <subcellularLocation>
        <location evidence="9">Endoplasmic reticulum membrane</location>
        <topology evidence="9">Peripheral membrane protein</topology>
        <orientation evidence="9">Cytoplasmic side</orientation>
    </subcellularLocation>
</comment>
<accession>A0A9Q0WNA9</accession>
<evidence type="ECO:0000256" key="7">
    <source>
        <dbReference type="ARBA" id="ARBA00023136"/>
    </source>
</evidence>
<dbReference type="GO" id="GO:0070971">
    <property type="term" value="C:endoplasmic reticulum exit site"/>
    <property type="evidence" value="ECO:0007669"/>
    <property type="project" value="TreeGrafter"/>
</dbReference>
<evidence type="ECO:0000313" key="12">
    <source>
        <dbReference type="EMBL" id="KAJ6769058.1"/>
    </source>
</evidence>
<dbReference type="EMBL" id="JAPFFM010000003">
    <property type="protein sequence ID" value="KAJ6769058.1"/>
    <property type="molecule type" value="Genomic_DNA"/>
</dbReference>
<keyword evidence="3 9" id="KW-0256">Endoplasmic reticulum</keyword>
<dbReference type="SUPFAM" id="SSF53300">
    <property type="entry name" value="vWA-like"/>
    <property type="match status" value="1"/>
</dbReference>
<dbReference type="Gene3D" id="2.30.30.380">
    <property type="entry name" value="Zn-finger domain of Sec23/24"/>
    <property type="match status" value="1"/>
</dbReference>
<comment type="similarity">
    <text evidence="9">Belongs to the SEC23/SEC24 family. SEC23 subfamily.</text>
</comment>
<proteinExistence type="inferred from homology"/>
<dbReference type="PANTHER" id="PTHR11141:SF22">
    <property type="entry name" value="PROTEIN TRANSPORT PROTEIN SEC23 G"/>
    <property type="match status" value="1"/>
</dbReference>
<comment type="function">
    <text evidence="9">Component of the coat protein complex II (COPII) which promotes the formation of transport vesicles from the endoplasmic reticulum (ER). The coat has two main functions, the physical deformation of the endoplasmic reticulum membrane into vesicles and the selection of cargo molecules.</text>
</comment>
<dbReference type="InterPro" id="IPR036174">
    <property type="entry name" value="Znf_Sec23_Sec24_sf"/>
</dbReference>
<dbReference type="PANTHER" id="PTHR11141">
    <property type="entry name" value="PROTEIN TRANSPORT PROTEIN SEC23"/>
    <property type="match status" value="1"/>
</dbReference>
<evidence type="ECO:0000256" key="3">
    <source>
        <dbReference type="ARBA" id="ARBA00022824"/>
    </source>
</evidence>
<dbReference type="GO" id="GO:0005096">
    <property type="term" value="F:GTPase activator activity"/>
    <property type="evidence" value="ECO:0007669"/>
    <property type="project" value="TreeGrafter"/>
</dbReference>
<keyword evidence="1 9" id="KW-0813">Transport</keyword>
<dbReference type="Pfam" id="PF04810">
    <property type="entry name" value="zf-Sec23_Sec24"/>
    <property type="match status" value="1"/>
</dbReference>
<evidence type="ECO:0000313" key="13">
    <source>
        <dbReference type="Proteomes" id="UP001151752"/>
    </source>
</evidence>
<name>A0A9Q0WNA9_9ROSI</name>
<dbReference type="GO" id="GO:0090110">
    <property type="term" value="P:COPII-coated vesicle cargo loading"/>
    <property type="evidence" value="ECO:0007669"/>
    <property type="project" value="TreeGrafter"/>
</dbReference>
<evidence type="ECO:0000259" key="11">
    <source>
        <dbReference type="Pfam" id="PF04811"/>
    </source>
</evidence>
<dbReference type="InterPro" id="IPR006896">
    <property type="entry name" value="Sec23/24_trunk_dom"/>
</dbReference>
<organism evidence="12 13">
    <name type="scientific">Salix koriyanagi</name>
    <dbReference type="NCBI Taxonomy" id="2511006"/>
    <lineage>
        <taxon>Eukaryota</taxon>
        <taxon>Viridiplantae</taxon>
        <taxon>Streptophyta</taxon>
        <taxon>Embryophyta</taxon>
        <taxon>Tracheophyta</taxon>
        <taxon>Spermatophyta</taxon>
        <taxon>Magnoliopsida</taxon>
        <taxon>eudicotyledons</taxon>
        <taxon>Gunneridae</taxon>
        <taxon>Pentapetalae</taxon>
        <taxon>rosids</taxon>
        <taxon>fabids</taxon>
        <taxon>Malpighiales</taxon>
        <taxon>Salicaceae</taxon>
        <taxon>Saliceae</taxon>
        <taxon>Salix</taxon>
    </lineage>
</organism>
<evidence type="ECO:0000256" key="6">
    <source>
        <dbReference type="ARBA" id="ARBA00022927"/>
    </source>
</evidence>
<dbReference type="InterPro" id="IPR037364">
    <property type="entry name" value="Sec23"/>
</dbReference>
<keyword evidence="6 9" id="KW-0653">Protein transport</keyword>
<keyword evidence="8 9" id="KW-0968">Cytoplasmic vesicle</keyword>
<keyword evidence="9" id="KW-0963">Cytoplasm</keyword>
<evidence type="ECO:0000256" key="9">
    <source>
        <dbReference type="RuleBase" id="RU365030"/>
    </source>
</evidence>
<evidence type="ECO:0000256" key="8">
    <source>
        <dbReference type="ARBA" id="ARBA00023329"/>
    </source>
</evidence>
<reference evidence="12" key="2">
    <citation type="journal article" date="2023" name="Int. J. Mol. Sci.">
        <title>De Novo Assembly and Annotation of 11 Diverse Shrub Willow (Salix) Genomes Reveals Novel Gene Organization in Sex-Linked Regions.</title>
        <authorList>
            <person name="Hyden B."/>
            <person name="Feng K."/>
            <person name="Yates T.B."/>
            <person name="Jawdy S."/>
            <person name="Cereghino C."/>
            <person name="Smart L.B."/>
            <person name="Muchero W."/>
        </authorList>
    </citation>
    <scope>NUCLEOTIDE SEQUENCE</scope>
    <source>
        <tissue evidence="12">Shoot tip</tissue>
    </source>
</reference>
<keyword evidence="13" id="KW-1185">Reference proteome</keyword>
<dbReference type="Pfam" id="PF04811">
    <property type="entry name" value="Sec23_trunk"/>
    <property type="match status" value="1"/>
</dbReference>
<keyword evidence="2 9" id="KW-0479">Metal-binding</keyword>
<dbReference type="InterPro" id="IPR006895">
    <property type="entry name" value="Znf_Sec23_Sec24"/>
</dbReference>
<dbReference type="FunFam" id="3.40.50.410:FF:000043">
    <property type="entry name" value="Protein transport protein SEC23"/>
    <property type="match status" value="1"/>
</dbReference>
<evidence type="ECO:0000256" key="4">
    <source>
        <dbReference type="ARBA" id="ARBA00022833"/>
    </source>
</evidence>
<gene>
    <name evidence="12" type="ORF">OIU74_022679</name>
</gene>
<keyword evidence="4 9" id="KW-0862">Zinc</keyword>
<dbReference type="Gene3D" id="3.40.50.410">
    <property type="entry name" value="von Willebrand factor, type A domain"/>
    <property type="match status" value="1"/>
</dbReference>
<feature type="domain" description="Zinc finger Sec23/Sec24-type" evidence="10">
    <location>
        <begin position="53"/>
        <end position="91"/>
    </location>
</feature>
<comment type="caution">
    <text evidence="12">The sequence shown here is derived from an EMBL/GenBank/DDBJ whole genome shotgun (WGS) entry which is preliminary data.</text>
</comment>
<dbReference type="GO" id="GO:0008270">
    <property type="term" value="F:zinc ion binding"/>
    <property type="evidence" value="ECO:0007669"/>
    <property type="project" value="InterPro"/>
</dbReference>
<evidence type="ECO:0000256" key="1">
    <source>
        <dbReference type="ARBA" id="ARBA00022448"/>
    </source>
</evidence>
<dbReference type="FunFam" id="2.30.30.380:FF:000001">
    <property type="entry name" value="Protein transport protein SEC23"/>
    <property type="match status" value="1"/>
</dbReference>
<evidence type="ECO:0000256" key="2">
    <source>
        <dbReference type="ARBA" id="ARBA00022723"/>
    </source>
</evidence>
<dbReference type="GO" id="GO:0006886">
    <property type="term" value="P:intracellular protein transport"/>
    <property type="evidence" value="ECO:0007669"/>
    <property type="project" value="InterPro"/>
</dbReference>
<reference evidence="12" key="1">
    <citation type="submission" date="2022-11" db="EMBL/GenBank/DDBJ databases">
        <authorList>
            <person name="Hyden B.L."/>
            <person name="Feng K."/>
            <person name="Yates T."/>
            <person name="Jawdy S."/>
            <person name="Smart L.B."/>
            <person name="Muchero W."/>
        </authorList>
    </citation>
    <scope>NUCLEOTIDE SEQUENCE</scope>
    <source>
        <tissue evidence="12">Shoot tip</tissue>
    </source>
</reference>
<dbReference type="AlphaFoldDB" id="A0A9Q0WNA9"/>
<evidence type="ECO:0000259" key="10">
    <source>
        <dbReference type="Pfam" id="PF04810"/>
    </source>
</evidence>
<dbReference type="SUPFAM" id="SSF81995">
    <property type="entry name" value="beta-sandwich domain of Sec23/24"/>
    <property type="match status" value="1"/>
</dbReference>
<evidence type="ECO:0000256" key="5">
    <source>
        <dbReference type="ARBA" id="ARBA00022892"/>
    </source>
</evidence>
<sequence length="413" mass="44703">MDFVELEAIEGLRWSWNAWPTTKNEVSSLVIPLSIMCTPLMQSTELPILPYDPQICTRCAAVLNPYARVDYLSRIWDCPFCYNRNHFPISYSGIGETNLPAELFPTYNAVEYKIDKVDSKFGSNLHLNYGWSNGFSSSNVSLSSMSVGTPRNIGGAGGEVRGFVGPVPAFVFVVDACMVEEELRAVKNELLLVVEQLPENALVGLIAFDAMVRVYDLGFSDCSRVVVFHGGREVSSEQTQQFLGICSTKWGQQQLGKTTVIQKLGFLLPVSECEFNFTTAIEEICSLAVVMPGHRPQRCTGAATSVAVGLLEGCSVNTGARIMIFTSGPATLGPGIVVDSDLSDAIRTHGDLINGHAPNYTKSCSFYNQLSQRLSDASVVLDLFACSLDQVGAAELKGPVESSGGFMMLGGVV</sequence>
<dbReference type="SUPFAM" id="SSF82919">
    <property type="entry name" value="Zn-finger domain of Sec23/24"/>
    <property type="match status" value="1"/>
</dbReference>
<dbReference type="GO" id="GO:0030127">
    <property type="term" value="C:COPII vesicle coat"/>
    <property type="evidence" value="ECO:0007669"/>
    <property type="project" value="InterPro"/>
</dbReference>
<protein>
    <recommendedName>
        <fullName evidence="9">Protein transport protein SEC23</fullName>
    </recommendedName>
</protein>